<keyword evidence="9" id="KW-1185">Reference proteome</keyword>
<evidence type="ECO:0000313" key="9">
    <source>
        <dbReference type="Proteomes" id="UP001041814"/>
    </source>
</evidence>
<evidence type="ECO:0000256" key="4">
    <source>
        <dbReference type="PROSITE-ProRule" id="PRU00473"/>
    </source>
</evidence>
<feature type="signal peptide" evidence="6">
    <location>
        <begin position="1"/>
        <end position="19"/>
    </location>
</feature>
<dbReference type="Gene3D" id="3.40.1520.20">
    <property type="match status" value="1"/>
</dbReference>
<dbReference type="PANTHER" id="PTHR30329:SF21">
    <property type="entry name" value="LIPOPROTEIN YIAD-RELATED"/>
    <property type="match status" value="1"/>
</dbReference>
<dbReference type="Proteomes" id="UP001041814">
    <property type="component" value="Unassembled WGS sequence"/>
</dbReference>
<sequence length="261" mass="27835">MRMRNLLRAGTLAATLALAGPVLQAQSVAPGKVVVAGDVPDESTRQAILAKVRELYGPDRVIDQLGVRSLAAPPNWAQHVQRILHPDLKSVTRGQLDIRGNVVEIRGEVASDAQRQQVLSQLRNQLSNPTYTVRNGLRVSAAGQEQLDAALANRIVEFEPGSATLTATGQQVLDDLAGVIKRMPDRRFEIIGHTDAQGARLSNLALSAARADAVKSYLTAQGVPATLLGTSGAGPDRPVASNDTADGRARNRRIEVRAISQ</sequence>
<organism evidence="8 9">
    <name type="scientific">Rubrivivax gelatinosus</name>
    <name type="common">Rhodocyclus gelatinosus</name>
    <name type="synonym">Rhodopseudomonas gelatinosa</name>
    <dbReference type="NCBI Taxonomy" id="28068"/>
    <lineage>
        <taxon>Bacteria</taxon>
        <taxon>Pseudomonadati</taxon>
        <taxon>Pseudomonadota</taxon>
        <taxon>Betaproteobacteria</taxon>
        <taxon>Burkholderiales</taxon>
        <taxon>Sphaerotilaceae</taxon>
        <taxon>Rubrivivax</taxon>
    </lineage>
</organism>
<dbReference type="PRINTS" id="PR01021">
    <property type="entry name" value="OMPADOMAIN"/>
</dbReference>
<feature type="chain" id="PRO_5047446730" evidence="6">
    <location>
        <begin position="20"/>
        <end position="261"/>
    </location>
</feature>
<gene>
    <name evidence="8" type="ORF">CKO43_16350</name>
</gene>
<keyword evidence="3" id="KW-0998">Cell outer membrane</keyword>
<dbReference type="EMBL" id="NRRU01000064">
    <property type="protein sequence ID" value="MBK1714344.1"/>
    <property type="molecule type" value="Genomic_DNA"/>
</dbReference>
<dbReference type="InterPro" id="IPR036737">
    <property type="entry name" value="OmpA-like_sf"/>
</dbReference>
<comment type="subcellular location">
    <subcellularLocation>
        <location evidence="1">Cell outer membrane</location>
    </subcellularLocation>
</comment>
<evidence type="ECO:0000256" key="2">
    <source>
        <dbReference type="ARBA" id="ARBA00023136"/>
    </source>
</evidence>
<dbReference type="InterPro" id="IPR050330">
    <property type="entry name" value="Bact_OuterMem_StrucFunc"/>
</dbReference>
<dbReference type="PROSITE" id="PS51123">
    <property type="entry name" value="OMPA_2"/>
    <property type="match status" value="1"/>
</dbReference>
<protein>
    <submittedName>
        <fullName evidence="8">Cell envelope biogenesis protein OmpA</fullName>
    </submittedName>
</protein>
<dbReference type="PANTHER" id="PTHR30329">
    <property type="entry name" value="STATOR ELEMENT OF FLAGELLAR MOTOR COMPLEX"/>
    <property type="match status" value="1"/>
</dbReference>
<keyword evidence="6" id="KW-0732">Signal</keyword>
<dbReference type="Gene3D" id="3.30.1330.60">
    <property type="entry name" value="OmpA-like domain"/>
    <property type="match status" value="1"/>
</dbReference>
<dbReference type="InterPro" id="IPR006665">
    <property type="entry name" value="OmpA-like"/>
</dbReference>
<reference evidence="8" key="2">
    <citation type="journal article" date="2020" name="Microorganisms">
        <title>Osmotic Adaptation and Compatible Solute Biosynthesis of Phototrophic Bacteria as Revealed from Genome Analyses.</title>
        <authorList>
            <person name="Imhoff J.F."/>
            <person name="Rahn T."/>
            <person name="Kunzel S."/>
            <person name="Keller A."/>
            <person name="Neulinger S.C."/>
        </authorList>
    </citation>
    <scope>NUCLEOTIDE SEQUENCE</scope>
    <source>
        <strain evidence="8">IM 151</strain>
    </source>
</reference>
<dbReference type="Pfam" id="PF00691">
    <property type="entry name" value="OmpA"/>
    <property type="match status" value="1"/>
</dbReference>
<evidence type="ECO:0000256" key="3">
    <source>
        <dbReference type="ARBA" id="ARBA00023237"/>
    </source>
</evidence>
<feature type="region of interest" description="Disordered" evidence="5">
    <location>
        <begin position="228"/>
        <end position="249"/>
    </location>
</feature>
<dbReference type="Pfam" id="PF21923">
    <property type="entry name" value="BON_like"/>
    <property type="match status" value="1"/>
</dbReference>
<dbReference type="InterPro" id="IPR006664">
    <property type="entry name" value="OMP_bac"/>
</dbReference>
<evidence type="ECO:0000313" key="8">
    <source>
        <dbReference type="EMBL" id="MBK1714344.1"/>
    </source>
</evidence>
<evidence type="ECO:0000259" key="7">
    <source>
        <dbReference type="PROSITE" id="PS51123"/>
    </source>
</evidence>
<dbReference type="CDD" id="cd07185">
    <property type="entry name" value="OmpA_C-like"/>
    <property type="match status" value="1"/>
</dbReference>
<dbReference type="InterPro" id="IPR054121">
    <property type="entry name" value="ArfA_BON-like"/>
</dbReference>
<reference evidence="8" key="1">
    <citation type="submission" date="2017-08" db="EMBL/GenBank/DDBJ databases">
        <authorList>
            <person name="Imhoff J.F."/>
            <person name="Rahn T."/>
            <person name="Kuenzel S."/>
            <person name="Neulinger S.C."/>
        </authorList>
    </citation>
    <scope>NUCLEOTIDE SEQUENCE</scope>
    <source>
        <strain evidence="8">IM 151</strain>
    </source>
</reference>
<name>A0ABS1DX97_RUBGE</name>
<evidence type="ECO:0000256" key="1">
    <source>
        <dbReference type="ARBA" id="ARBA00004442"/>
    </source>
</evidence>
<evidence type="ECO:0000256" key="6">
    <source>
        <dbReference type="SAM" id="SignalP"/>
    </source>
</evidence>
<evidence type="ECO:0000256" key="5">
    <source>
        <dbReference type="SAM" id="MobiDB-lite"/>
    </source>
</evidence>
<dbReference type="SUPFAM" id="SSF103088">
    <property type="entry name" value="OmpA-like"/>
    <property type="match status" value="1"/>
</dbReference>
<feature type="domain" description="OmpA-like" evidence="7">
    <location>
        <begin position="145"/>
        <end position="261"/>
    </location>
</feature>
<keyword evidence="2 4" id="KW-0472">Membrane</keyword>
<proteinExistence type="predicted"/>
<dbReference type="RefSeq" id="WP_200228551.1">
    <property type="nucleotide sequence ID" value="NZ_NRRT01000022.1"/>
</dbReference>
<comment type="caution">
    <text evidence="8">The sequence shown here is derived from an EMBL/GenBank/DDBJ whole genome shotgun (WGS) entry which is preliminary data.</text>
</comment>
<accession>A0ABS1DX97</accession>